<evidence type="ECO:0000259" key="12">
    <source>
        <dbReference type="Pfam" id="PF26249"/>
    </source>
</evidence>
<protein>
    <recommendedName>
        <fullName evidence="9">RNA-dependent RNA polymerase</fullName>
        <ecNumber evidence="9">2.7.7.48</ecNumber>
    </recommendedName>
</protein>
<feature type="domain" description="RDRP helical" evidence="13">
    <location>
        <begin position="152"/>
        <end position="216"/>
    </location>
</feature>
<dbReference type="InterPro" id="IPR057596">
    <property type="entry name" value="RDRP_core"/>
</dbReference>
<dbReference type="OrthoDB" id="6513042at2759"/>
<dbReference type="InterPro" id="IPR058751">
    <property type="entry name" value="RDRP_helical"/>
</dbReference>
<keyword evidence="5 9" id="KW-0694">RNA-binding</keyword>
<evidence type="ECO:0000256" key="8">
    <source>
        <dbReference type="ARBA" id="ARBA00093763"/>
    </source>
</evidence>
<evidence type="ECO:0000256" key="9">
    <source>
        <dbReference type="RuleBase" id="RU363098"/>
    </source>
</evidence>
<proteinExistence type="inferred from homology"/>
<evidence type="ECO:0000259" key="11">
    <source>
        <dbReference type="Pfam" id="PF05183"/>
    </source>
</evidence>
<evidence type="ECO:0000313" key="15">
    <source>
        <dbReference type="Proteomes" id="UP000504603"/>
    </source>
</evidence>
<feature type="region of interest" description="Disordered" evidence="10">
    <location>
        <begin position="82"/>
        <end position="145"/>
    </location>
</feature>
<keyword evidence="4 9" id="KW-0548">Nucleotidyltransferase</keyword>
<dbReference type="EC" id="2.7.7.48" evidence="9"/>
<gene>
    <name evidence="16" type="primary">LOC111014566</name>
</gene>
<dbReference type="GO" id="GO:0003723">
    <property type="term" value="F:RNA binding"/>
    <property type="evidence" value="ECO:0007669"/>
    <property type="project" value="UniProtKB-KW"/>
</dbReference>
<keyword evidence="15" id="KW-1185">Reference proteome</keyword>
<dbReference type="InterPro" id="IPR058752">
    <property type="entry name" value="RDRP_C_head"/>
</dbReference>
<dbReference type="PANTHER" id="PTHR23079:SF55">
    <property type="entry name" value="RNA-DIRECTED RNA POLYMERASE"/>
    <property type="match status" value="1"/>
</dbReference>
<comment type="function">
    <text evidence="8 9">Probably involved in the RNA silencing pathway and required for the generation of small interfering RNAs (siRNAs).</text>
</comment>
<dbReference type="Pfam" id="PF26253">
    <property type="entry name" value="RdRP_head"/>
    <property type="match status" value="1"/>
</dbReference>
<dbReference type="InterPro" id="IPR007855">
    <property type="entry name" value="RDRP"/>
</dbReference>
<dbReference type="GO" id="GO:0003968">
    <property type="term" value="F:RNA-directed RNA polymerase activity"/>
    <property type="evidence" value="ECO:0007669"/>
    <property type="project" value="UniProtKB-KW"/>
</dbReference>
<evidence type="ECO:0000259" key="14">
    <source>
        <dbReference type="Pfam" id="PF26253"/>
    </source>
</evidence>
<dbReference type="PANTHER" id="PTHR23079">
    <property type="entry name" value="RNA-DEPENDENT RNA POLYMERASE"/>
    <property type="match status" value="1"/>
</dbReference>
<sequence>MADQFQEVPLPPSVEQLLLEICMQQNQPPPDAKVRLALASLGEEAALDTLHKISSRAVRSLGGFILHMVRNDPCTPQKKMVWVSPHQSPSSSGVSPFQSPSTCSVSPHQSPSTCRVYSPQGLGTTERTSFQPPTLEKSGSFSSSVSDRANIPQFVALGELEFRKAFLILSYIGGESLEMVATADQIRSLSQLPMEKFELEVWKTFGEKCVSKEDRRVNVDWDRRKTHIYHCYVALDGSYKFKGPFLNNTKTHLQRVLGDDNVLMVKFAKDTSDRCSTNHLGGSFYAYNKIARDGILLGLRQYCFFVFKDGGKEEKKKNPTASAVKCYFVRMESDAYLDKIRPYKLSNKTLFEARSLFMHAHMVSSVASYMARFSLILSKSINLKIDLSTVNVQRIGDIPCKDVYGNVIYRDGKPLIHTDGTGFISEDLALECPMNVFKGQAKHDTNLKRFSAFEEFQNKTLQLTLPGLELREPPLLIQFRLFYNGRAVKGTFLINKQLPSRTIQIRNSMIKVEIDPNLENAKTENSMEVVGTSNHPKKTFLSRNLIALLNYGGVPREYFMNILVDALSDVQGVFSSKRAALRVSINNGDLDDFLVARMILSGIPLDESYLQYRLSMLLREEKKSLKSGRLHVPGCYYLMGTADPTCTLESDEVCVILENGQINGKVLVYRNPGLHFGDIHVLTAKYVEELVPVVGNAKYAIFFSCKGPRSVADEIAGGDFDGDMYWVSRNSQLLEYFRPGEPWRPSPSMEGITNKKPNEFSAEDLEDELFKLFLTTRFQPSYAKSVAADNWLALMDQLLMLGEDRKEERNRVRAKILQLINIYYDALDAPKKGGKKIEVPKHLKAGTLPHFMERGKNSYTSTSILGQIFDTVNMYQEEVPNIEVQKLPCFEDQVPDDILMKWKFHYEMYRAEMKDAMQLDPDAKNVAAEATIKKYKEILYGAEELEGSPRWLEEVCKEALAIYHVTYDHAMSHGSVRYCSFAWRVAGSALFKLCARKQSERSFLCLPSVMREIFG</sequence>
<evidence type="ECO:0000256" key="5">
    <source>
        <dbReference type="ARBA" id="ARBA00022884"/>
    </source>
</evidence>
<evidence type="ECO:0000256" key="2">
    <source>
        <dbReference type="ARBA" id="ARBA00022484"/>
    </source>
</evidence>
<comment type="catalytic activity">
    <reaction evidence="7 9">
        <text>RNA(n) + a ribonucleoside 5'-triphosphate = RNA(n+1) + diphosphate</text>
        <dbReference type="Rhea" id="RHEA:21248"/>
        <dbReference type="Rhea" id="RHEA-COMP:14527"/>
        <dbReference type="Rhea" id="RHEA-COMP:17342"/>
        <dbReference type="ChEBI" id="CHEBI:33019"/>
        <dbReference type="ChEBI" id="CHEBI:61557"/>
        <dbReference type="ChEBI" id="CHEBI:140395"/>
        <dbReference type="EC" id="2.7.7.48"/>
    </reaction>
</comment>
<dbReference type="RefSeq" id="XP_022145049.1">
    <property type="nucleotide sequence ID" value="XM_022289357.1"/>
</dbReference>
<feature type="compositionally biased region" description="Polar residues" evidence="10">
    <location>
        <begin position="102"/>
        <end position="145"/>
    </location>
</feature>
<organism evidence="15 16">
    <name type="scientific">Momordica charantia</name>
    <name type="common">Bitter gourd</name>
    <name type="synonym">Balsam pear</name>
    <dbReference type="NCBI Taxonomy" id="3673"/>
    <lineage>
        <taxon>Eukaryota</taxon>
        <taxon>Viridiplantae</taxon>
        <taxon>Streptophyta</taxon>
        <taxon>Embryophyta</taxon>
        <taxon>Tracheophyta</taxon>
        <taxon>Spermatophyta</taxon>
        <taxon>Magnoliopsida</taxon>
        <taxon>eudicotyledons</taxon>
        <taxon>Gunneridae</taxon>
        <taxon>Pentapetalae</taxon>
        <taxon>rosids</taxon>
        <taxon>fabids</taxon>
        <taxon>Cucurbitales</taxon>
        <taxon>Cucurbitaceae</taxon>
        <taxon>Momordiceae</taxon>
        <taxon>Momordica</taxon>
    </lineage>
</organism>
<comment type="similarity">
    <text evidence="1 9">Belongs to the RdRP family.</text>
</comment>
<evidence type="ECO:0000256" key="7">
    <source>
        <dbReference type="ARBA" id="ARBA00048744"/>
    </source>
</evidence>
<reference evidence="16" key="1">
    <citation type="submission" date="2025-08" db="UniProtKB">
        <authorList>
            <consortium name="RefSeq"/>
        </authorList>
    </citation>
    <scope>IDENTIFICATION</scope>
    <source>
        <strain evidence="16">OHB3-1</strain>
    </source>
</reference>
<name>A0A6J1CU26_MOMCH</name>
<dbReference type="Pfam" id="PF26252">
    <property type="entry name" value="RdRP_helical"/>
    <property type="match status" value="1"/>
</dbReference>
<evidence type="ECO:0000259" key="13">
    <source>
        <dbReference type="Pfam" id="PF26252"/>
    </source>
</evidence>
<feature type="domain" description="RDRP3-5 N-terminal" evidence="12">
    <location>
        <begin position="7"/>
        <end position="71"/>
    </location>
</feature>
<evidence type="ECO:0000256" key="6">
    <source>
        <dbReference type="ARBA" id="ARBA00023158"/>
    </source>
</evidence>
<dbReference type="Proteomes" id="UP000504603">
    <property type="component" value="Unplaced"/>
</dbReference>
<dbReference type="Pfam" id="PF26249">
    <property type="entry name" value="4HB_RdRP3_N"/>
    <property type="match status" value="1"/>
</dbReference>
<dbReference type="GO" id="GO:0031380">
    <property type="term" value="C:nuclear RNA-directed RNA polymerase complex"/>
    <property type="evidence" value="ECO:0007669"/>
    <property type="project" value="TreeGrafter"/>
</dbReference>
<feature type="domain" description="RDRP C-terminal head" evidence="14">
    <location>
        <begin position="917"/>
        <end position="1005"/>
    </location>
</feature>
<keyword evidence="6 9" id="KW-0943">RNA-mediated gene silencing</keyword>
<dbReference type="KEGG" id="mcha:111014566"/>
<dbReference type="AlphaFoldDB" id="A0A6J1CU26"/>
<accession>A0A6J1CU26</accession>
<keyword evidence="3 9" id="KW-0808">Transferase</keyword>
<evidence type="ECO:0000256" key="10">
    <source>
        <dbReference type="SAM" id="MobiDB-lite"/>
    </source>
</evidence>
<feature type="domain" description="RDRP core" evidence="11">
    <location>
        <begin position="240"/>
        <end position="872"/>
    </location>
</feature>
<evidence type="ECO:0000256" key="4">
    <source>
        <dbReference type="ARBA" id="ARBA00022695"/>
    </source>
</evidence>
<feature type="compositionally biased region" description="Low complexity" evidence="10">
    <location>
        <begin position="83"/>
        <end position="101"/>
    </location>
</feature>
<evidence type="ECO:0000256" key="1">
    <source>
        <dbReference type="ARBA" id="ARBA00005762"/>
    </source>
</evidence>
<dbReference type="GO" id="GO:0030422">
    <property type="term" value="P:siRNA processing"/>
    <property type="evidence" value="ECO:0007669"/>
    <property type="project" value="TreeGrafter"/>
</dbReference>
<evidence type="ECO:0000256" key="3">
    <source>
        <dbReference type="ARBA" id="ARBA00022679"/>
    </source>
</evidence>
<keyword evidence="2 9" id="KW-0696">RNA-directed RNA polymerase</keyword>
<dbReference type="InterPro" id="IPR058697">
    <property type="entry name" value="RDRP3-5_N"/>
</dbReference>
<dbReference type="Pfam" id="PF05183">
    <property type="entry name" value="RdRP"/>
    <property type="match status" value="1"/>
</dbReference>
<dbReference type="GeneID" id="111014566"/>
<evidence type="ECO:0000313" key="16">
    <source>
        <dbReference type="RefSeq" id="XP_022145049.1"/>
    </source>
</evidence>